<dbReference type="InterPro" id="IPR022137">
    <property type="entry name" value="Znf_prot_DUF3669"/>
</dbReference>
<dbReference type="PANTHER" id="PTHR40780">
    <property type="entry name" value="DUF3669 DOMAIN-CONTAINING PROTEIN"/>
    <property type="match status" value="1"/>
</dbReference>
<dbReference type="Pfam" id="PF12417">
    <property type="entry name" value="DUF3669"/>
    <property type="match status" value="1"/>
</dbReference>
<evidence type="ECO:0000313" key="3">
    <source>
        <dbReference type="Proteomes" id="UP000622797"/>
    </source>
</evidence>
<evidence type="ECO:0000313" key="2">
    <source>
        <dbReference type="EMBL" id="KAF4962247.1"/>
    </source>
</evidence>
<reference evidence="2" key="1">
    <citation type="journal article" date="2020" name="BMC Genomics">
        <title>Correction to: Identification and distribution of gene clusters required for synthesis of sphingolipid metabolism inhibitors in diverse species of the filamentous fungus Fusarium.</title>
        <authorList>
            <person name="Kim H.S."/>
            <person name="Lohmar J.M."/>
            <person name="Busman M."/>
            <person name="Brown D.W."/>
            <person name="Naumann T.A."/>
            <person name="Divon H.H."/>
            <person name="Lysoe E."/>
            <person name="Uhlig S."/>
            <person name="Proctor R.H."/>
        </authorList>
    </citation>
    <scope>NUCLEOTIDE SEQUENCE</scope>
    <source>
        <strain evidence="2">NRRL 20472</strain>
    </source>
</reference>
<dbReference type="PANTHER" id="PTHR40780:SF2">
    <property type="entry name" value="DUF3669 DOMAIN-CONTAINING PROTEIN"/>
    <property type="match status" value="1"/>
</dbReference>
<name>A0A8H4TQU8_9HYPO</name>
<evidence type="ECO:0000259" key="1">
    <source>
        <dbReference type="Pfam" id="PF12417"/>
    </source>
</evidence>
<comment type="caution">
    <text evidence="2">The sequence shown here is derived from an EMBL/GenBank/DDBJ whole genome shotgun (WGS) entry which is preliminary data.</text>
</comment>
<dbReference type="AlphaFoldDB" id="A0A8H4TQU8"/>
<protein>
    <recommendedName>
        <fullName evidence="1">DUF3669 domain-containing protein</fullName>
    </recommendedName>
</protein>
<keyword evidence="3" id="KW-1185">Reference proteome</keyword>
<organism evidence="2 3">
    <name type="scientific">Fusarium sarcochroum</name>
    <dbReference type="NCBI Taxonomy" id="1208366"/>
    <lineage>
        <taxon>Eukaryota</taxon>
        <taxon>Fungi</taxon>
        <taxon>Dikarya</taxon>
        <taxon>Ascomycota</taxon>
        <taxon>Pezizomycotina</taxon>
        <taxon>Sordariomycetes</taxon>
        <taxon>Hypocreomycetidae</taxon>
        <taxon>Hypocreales</taxon>
        <taxon>Nectriaceae</taxon>
        <taxon>Fusarium</taxon>
        <taxon>Fusarium lateritium species complex</taxon>
    </lineage>
</organism>
<sequence length="369" mass="41605">MAGWYNSVPDLSTSYAIIGSTSRIDIGATLLQALYDYAEIPTDHSVGPLGYPPDECEEIGGGESGVMFALNNGSMAIKLARDPSSSELWHGYNMSKHIFNIFTKYNITGVNLTGFKGYVSRDNPQFWTDTGLEEKARSILEFPANALLTERIPPVPISIQHSLIHAFCDKRSKAQAMDNLVSDDCLVHLYFGSMNDKAQHSEDLSRHDFELHLNHMLVLDLNKNFYFAIMRDMATALATMHWAARIDAKGVKFVLGGPRRSPIGMQTQEMAPTRSSQVSVWMFDFEKTQSIPLSKEGVAKAVEAYMNNDPYCPRPFQGDDFGRYPWVIFEEAYLCTSRLILHPYESYAQAFPSLFIKWVKVRERANRGL</sequence>
<dbReference type="EMBL" id="JABEXW010000557">
    <property type="protein sequence ID" value="KAF4962247.1"/>
    <property type="molecule type" value="Genomic_DNA"/>
</dbReference>
<dbReference type="Proteomes" id="UP000622797">
    <property type="component" value="Unassembled WGS sequence"/>
</dbReference>
<dbReference type="OrthoDB" id="2993351at2759"/>
<accession>A0A8H4TQU8</accession>
<reference evidence="2" key="2">
    <citation type="submission" date="2020-05" db="EMBL/GenBank/DDBJ databases">
        <authorList>
            <person name="Kim H.-S."/>
            <person name="Proctor R.H."/>
            <person name="Brown D.W."/>
        </authorList>
    </citation>
    <scope>NUCLEOTIDE SEQUENCE</scope>
    <source>
        <strain evidence="2">NRRL 20472</strain>
    </source>
</reference>
<gene>
    <name evidence="2" type="ORF">FSARC_9672</name>
</gene>
<feature type="domain" description="DUF3669" evidence="1">
    <location>
        <begin position="280"/>
        <end position="342"/>
    </location>
</feature>
<proteinExistence type="predicted"/>